<dbReference type="InterPro" id="IPR029058">
    <property type="entry name" value="AB_hydrolase_fold"/>
</dbReference>
<evidence type="ECO:0000313" key="4">
    <source>
        <dbReference type="Proteomes" id="UP001056855"/>
    </source>
</evidence>
<protein>
    <submittedName>
        <fullName evidence="3">Alpha/beta hydrolase</fullName>
    </submittedName>
</protein>
<feature type="compositionally biased region" description="Acidic residues" evidence="1">
    <location>
        <begin position="250"/>
        <end position="273"/>
    </location>
</feature>
<dbReference type="Pfam" id="PF12697">
    <property type="entry name" value="Abhydrolase_6"/>
    <property type="match status" value="1"/>
</dbReference>
<dbReference type="AlphaFoldDB" id="A0A9E7SXD2"/>
<organism evidence="3 4">
    <name type="scientific">Natronosalvus rutilus</name>
    <dbReference type="NCBI Taxonomy" id="2953753"/>
    <lineage>
        <taxon>Archaea</taxon>
        <taxon>Methanobacteriati</taxon>
        <taxon>Methanobacteriota</taxon>
        <taxon>Stenosarchaea group</taxon>
        <taxon>Halobacteria</taxon>
        <taxon>Halobacteriales</taxon>
        <taxon>Natrialbaceae</taxon>
        <taxon>Natronosalvus</taxon>
    </lineage>
</organism>
<dbReference type="KEGG" id="sawl:NGM29_06710"/>
<feature type="region of interest" description="Disordered" evidence="1">
    <location>
        <begin position="248"/>
        <end position="273"/>
    </location>
</feature>
<evidence type="ECO:0000313" key="3">
    <source>
        <dbReference type="EMBL" id="UTF54941.1"/>
    </source>
</evidence>
<evidence type="ECO:0000259" key="2">
    <source>
        <dbReference type="Pfam" id="PF12697"/>
    </source>
</evidence>
<dbReference type="InterPro" id="IPR000073">
    <property type="entry name" value="AB_hydrolase_1"/>
</dbReference>
<evidence type="ECO:0000256" key="1">
    <source>
        <dbReference type="SAM" id="MobiDB-lite"/>
    </source>
</evidence>
<dbReference type="GeneID" id="73289722"/>
<name>A0A9E7SXD2_9EURY</name>
<gene>
    <name evidence="3" type="ORF">NGM29_06710</name>
</gene>
<dbReference type="RefSeq" id="WP_254159673.1">
    <property type="nucleotide sequence ID" value="NZ_CP100355.1"/>
</dbReference>
<sequence>MRHRTFNDEGEEDLVFVMGFGNRWTHENVSWLVGTLANAGYRVHTFELPTNIDDFKADWLEPVAEYVVDLEEYQLLAHSAGSLVAQALDGADNHVYLSPWWGYNERVPDPVLDLLSQIPTSAPFLPRGETDKSAIGDLATDHQLATSPKWVSPSFVRETRRAQGDLLAIDHDAVVFCSLKDPIIDHQSIGERVPPQHVVLYDGGHELFSSSVRDQYVGLLLTALEGGAHAIEAAHGIYTLEASEDRGDAVDADAGADADTDAGDEADAVDVSN</sequence>
<dbReference type="GO" id="GO:0016787">
    <property type="term" value="F:hydrolase activity"/>
    <property type="evidence" value="ECO:0007669"/>
    <property type="project" value="UniProtKB-KW"/>
</dbReference>
<feature type="domain" description="AB hydrolase-1" evidence="2">
    <location>
        <begin position="16"/>
        <end position="209"/>
    </location>
</feature>
<accession>A0A9E7SXD2</accession>
<proteinExistence type="predicted"/>
<reference evidence="3" key="1">
    <citation type="submission" date="2022-06" db="EMBL/GenBank/DDBJ databases">
        <title>Diverse halophilic archaea isolated from saline environments.</title>
        <authorList>
            <person name="Cui H.-L."/>
        </authorList>
    </citation>
    <scope>NUCLEOTIDE SEQUENCE</scope>
    <source>
        <strain evidence="3">WLHS1</strain>
    </source>
</reference>
<keyword evidence="3" id="KW-0378">Hydrolase</keyword>
<dbReference type="Gene3D" id="3.40.50.1820">
    <property type="entry name" value="alpha/beta hydrolase"/>
    <property type="match status" value="1"/>
</dbReference>
<keyword evidence="4" id="KW-1185">Reference proteome</keyword>
<dbReference type="SUPFAM" id="SSF53474">
    <property type="entry name" value="alpha/beta-Hydrolases"/>
    <property type="match status" value="1"/>
</dbReference>
<dbReference type="Proteomes" id="UP001056855">
    <property type="component" value="Chromosome"/>
</dbReference>
<dbReference type="EMBL" id="CP100355">
    <property type="protein sequence ID" value="UTF54941.1"/>
    <property type="molecule type" value="Genomic_DNA"/>
</dbReference>